<reference evidence="3 4" key="1">
    <citation type="submission" date="2016-10" db="EMBL/GenBank/DDBJ databases">
        <authorList>
            <person name="de Groot N.N."/>
        </authorList>
    </citation>
    <scope>NUCLEOTIDE SEQUENCE [LARGE SCALE GENOMIC DNA]</scope>
    <source>
        <strain evidence="3 4">DSM 43067</strain>
    </source>
</reference>
<evidence type="ECO:0000256" key="1">
    <source>
        <dbReference type="SAM" id="MobiDB-lite"/>
    </source>
</evidence>
<keyword evidence="2" id="KW-0472">Membrane</keyword>
<sequence length="479" mass="50282">MRIGTGRERPRCDGGAAALEYAALLVAASLVITMLLVFVPNPVEPEVKAALCRLFGGTDCKAESYVYKPPASACVVASDSAKAGASVTVFSVKVGDNVQIVRTTYADGTVRITLVPVDLKVGVEAGVGGKVQVGKSSYGGELGAKIEGSLNYKYGDTWIFPNGEAADQWTKYMTAEMAGTLAEATGIGGYIFDTSFKYLGRPEDHPARHEPEISQHEISVEGALKAGVGFGPLSNDSSGNKSVKDIATGVDIEGKVGGSVLITNDNSGKPEDGYPTTSYTFQVKGSIKYGAKVVGYGPGGEGSYTGQTKVTYDKDGRLKSITWVTMQETNNSEGYQNPGKANGSVKDTDKQVSVTTTTVNFDDSNRAVGEDWLRTAAFLPPGQATFNAGGEDGAVVASQPGPNSSEMNQLIYNQGRVTRNVYAGDVDETKVGISVAAGLKFGIEGGVETESQKLVGSQYLGPPQNGQRTFQEWTECTGG</sequence>
<dbReference type="AlphaFoldDB" id="A0A1I5DBB3"/>
<dbReference type="InParanoid" id="A0A1I5DBB3"/>
<keyword evidence="2" id="KW-0812">Transmembrane</keyword>
<evidence type="ECO:0000256" key="2">
    <source>
        <dbReference type="SAM" id="Phobius"/>
    </source>
</evidence>
<dbReference type="Proteomes" id="UP000183413">
    <property type="component" value="Unassembled WGS sequence"/>
</dbReference>
<keyword evidence="4" id="KW-1185">Reference proteome</keyword>
<organism evidence="3 4">
    <name type="scientific">Actinomadura madurae</name>
    <dbReference type="NCBI Taxonomy" id="1993"/>
    <lineage>
        <taxon>Bacteria</taxon>
        <taxon>Bacillati</taxon>
        <taxon>Actinomycetota</taxon>
        <taxon>Actinomycetes</taxon>
        <taxon>Streptosporangiales</taxon>
        <taxon>Thermomonosporaceae</taxon>
        <taxon>Actinomadura</taxon>
    </lineage>
</organism>
<keyword evidence="2" id="KW-1133">Transmembrane helix</keyword>
<dbReference type="eggNOG" id="ENOG5033GKE">
    <property type="taxonomic scope" value="Bacteria"/>
</dbReference>
<gene>
    <name evidence="3" type="ORF">SAMN04489713_103568</name>
</gene>
<feature type="region of interest" description="Disordered" evidence="1">
    <location>
        <begin position="330"/>
        <end position="350"/>
    </location>
</feature>
<dbReference type="EMBL" id="FOVH01000003">
    <property type="protein sequence ID" value="SFN96529.1"/>
    <property type="molecule type" value="Genomic_DNA"/>
</dbReference>
<proteinExistence type="predicted"/>
<evidence type="ECO:0000313" key="3">
    <source>
        <dbReference type="EMBL" id="SFN96529.1"/>
    </source>
</evidence>
<dbReference type="RefSeq" id="WP_075020894.1">
    <property type="nucleotide sequence ID" value="NZ_FOVH01000003.1"/>
</dbReference>
<evidence type="ECO:0000313" key="4">
    <source>
        <dbReference type="Proteomes" id="UP000183413"/>
    </source>
</evidence>
<name>A0A1I5DBB3_9ACTN</name>
<feature type="transmembrane region" description="Helical" evidence="2">
    <location>
        <begin position="21"/>
        <end position="39"/>
    </location>
</feature>
<dbReference type="STRING" id="1993.SAMN04489713_103568"/>
<accession>A0A1I5DBB3</accession>
<protein>
    <submittedName>
        <fullName evidence="3">YD repeat-containing protein</fullName>
    </submittedName>
</protein>